<dbReference type="Pfam" id="PF01566">
    <property type="entry name" value="Nramp"/>
    <property type="match status" value="1"/>
</dbReference>
<evidence type="ECO:0000256" key="1">
    <source>
        <dbReference type="ARBA" id="ARBA00004141"/>
    </source>
</evidence>
<feature type="transmembrane region" description="Helical" evidence="7">
    <location>
        <begin position="330"/>
        <end position="348"/>
    </location>
</feature>
<evidence type="ECO:0000256" key="7">
    <source>
        <dbReference type="SAM" id="Phobius"/>
    </source>
</evidence>
<feature type="transmembrane region" description="Helical" evidence="7">
    <location>
        <begin position="199"/>
        <end position="218"/>
    </location>
</feature>
<feature type="transmembrane region" description="Helical" evidence="7">
    <location>
        <begin position="392"/>
        <end position="414"/>
    </location>
</feature>
<feature type="transmembrane region" description="Helical" evidence="7">
    <location>
        <begin position="158"/>
        <end position="179"/>
    </location>
</feature>
<feature type="transmembrane region" description="Helical" evidence="7">
    <location>
        <begin position="51"/>
        <end position="69"/>
    </location>
</feature>
<name>A0A562VLY4_9BACT</name>
<comment type="subcellular location">
    <subcellularLocation>
        <location evidence="1">Membrane</location>
        <topology evidence="1">Multi-pass membrane protein</topology>
    </subcellularLocation>
</comment>
<evidence type="ECO:0000313" key="9">
    <source>
        <dbReference type="Proteomes" id="UP000319449"/>
    </source>
</evidence>
<evidence type="ECO:0000256" key="4">
    <source>
        <dbReference type="ARBA" id="ARBA00022847"/>
    </source>
</evidence>
<organism evidence="8 9">
    <name type="scientific">Geobacter argillaceus</name>
    <dbReference type="NCBI Taxonomy" id="345631"/>
    <lineage>
        <taxon>Bacteria</taxon>
        <taxon>Pseudomonadati</taxon>
        <taxon>Thermodesulfobacteriota</taxon>
        <taxon>Desulfuromonadia</taxon>
        <taxon>Geobacterales</taxon>
        <taxon>Geobacteraceae</taxon>
        <taxon>Geobacter</taxon>
    </lineage>
</organism>
<gene>
    <name evidence="8" type="ORF">JN12_02291</name>
</gene>
<dbReference type="GO" id="GO:0005886">
    <property type="term" value="C:plasma membrane"/>
    <property type="evidence" value="ECO:0007669"/>
    <property type="project" value="TreeGrafter"/>
</dbReference>
<reference evidence="8 9" key="1">
    <citation type="submission" date="2019-07" db="EMBL/GenBank/DDBJ databases">
        <title>Genomic Encyclopedia of Archaeal and Bacterial Type Strains, Phase II (KMG-II): from individual species to whole genera.</title>
        <authorList>
            <person name="Goeker M."/>
        </authorList>
    </citation>
    <scope>NUCLEOTIDE SEQUENCE [LARGE SCALE GENOMIC DNA]</scope>
    <source>
        <strain evidence="8 9">ATCC BAA-1139</strain>
    </source>
</reference>
<dbReference type="PANTHER" id="PTHR11706:SF33">
    <property type="entry name" value="NATURAL RESISTANCE-ASSOCIATED MACROPHAGE PROTEIN 2"/>
    <property type="match status" value="1"/>
</dbReference>
<comment type="caution">
    <text evidence="8">The sequence shown here is derived from an EMBL/GenBank/DDBJ whole genome shotgun (WGS) entry which is preliminary data.</text>
</comment>
<dbReference type="GO" id="GO:0015086">
    <property type="term" value="F:cadmium ion transmembrane transporter activity"/>
    <property type="evidence" value="ECO:0007669"/>
    <property type="project" value="TreeGrafter"/>
</dbReference>
<evidence type="ECO:0000256" key="6">
    <source>
        <dbReference type="ARBA" id="ARBA00023136"/>
    </source>
</evidence>
<keyword evidence="4" id="KW-0769">Symport</keyword>
<dbReference type="Proteomes" id="UP000319449">
    <property type="component" value="Unassembled WGS sequence"/>
</dbReference>
<keyword evidence="9" id="KW-1185">Reference proteome</keyword>
<evidence type="ECO:0000313" key="8">
    <source>
        <dbReference type="EMBL" id="TWJ18842.1"/>
    </source>
</evidence>
<dbReference type="RefSeq" id="WP_145022841.1">
    <property type="nucleotide sequence ID" value="NZ_VLLN01000013.1"/>
</dbReference>
<feature type="transmembrane region" description="Helical" evidence="7">
    <location>
        <begin position="354"/>
        <end position="380"/>
    </location>
</feature>
<dbReference type="OrthoDB" id="9787548at2"/>
<feature type="transmembrane region" description="Helical" evidence="7">
    <location>
        <begin position="20"/>
        <end position="45"/>
    </location>
</feature>
<feature type="transmembrane region" description="Helical" evidence="7">
    <location>
        <begin position="123"/>
        <end position="146"/>
    </location>
</feature>
<feature type="transmembrane region" description="Helical" evidence="7">
    <location>
        <begin position="89"/>
        <end position="111"/>
    </location>
</feature>
<dbReference type="AlphaFoldDB" id="A0A562VLY4"/>
<dbReference type="GO" id="GO:0015293">
    <property type="term" value="F:symporter activity"/>
    <property type="evidence" value="ECO:0007669"/>
    <property type="project" value="UniProtKB-KW"/>
</dbReference>
<feature type="transmembrane region" description="Helical" evidence="7">
    <location>
        <begin position="238"/>
        <end position="263"/>
    </location>
</feature>
<keyword evidence="3 7" id="KW-0812">Transmembrane</keyword>
<keyword evidence="6 7" id="KW-0472">Membrane</keyword>
<evidence type="ECO:0000256" key="5">
    <source>
        <dbReference type="ARBA" id="ARBA00022989"/>
    </source>
</evidence>
<evidence type="ECO:0000256" key="2">
    <source>
        <dbReference type="ARBA" id="ARBA00022448"/>
    </source>
</evidence>
<protein>
    <submittedName>
        <fullName evidence="8">NRAMP (Natural resistance-associated macrophage protein)-like metal ion transporter</fullName>
    </submittedName>
</protein>
<accession>A0A562VLY4</accession>
<dbReference type="EMBL" id="VLLN01000013">
    <property type="protein sequence ID" value="TWJ18842.1"/>
    <property type="molecule type" value="Genomic_DNA"/>
</dbReference>
<proteinExistence type="predicted"/>
<dbReference type="GO" id="GO:0034755">
    <property type="term" value="P:iron ion transmembrane transport"/>
    <property type="evidence" value="ECO:0007669"/>
    <property type="project" value="TreeGrafter"/>
</dbReference>
<dbReference type="GO" id="GO:0005384">
    <property type="term" value="F:manganese ion transmembrane transporter activity"/>
    <property type="evidence" value="ECO:0007669"/>
    <property type="project" value="TreeGrafter"/>
</dbReference>
<keyword evidence="2" id="KW-0813">Transport</keyword>
<dbReference type="PANTHER" id="PTHR11706">
    <property type="entry name" value="SOLUTE CARRIER PROTEIN FAMILY 11 MEMBER"/>
    <property type="match status" value="1"/>
</dbReference>
<evidence type="ECO:0000256" key="3">
    <source>
        <dbReference type="ARBA" id="ARBA00022692"/>
    </source>
</evidence>
<dbReference type="InterPro" id="IPR001046">
    <property type="entry name" value="NRAMP_fam"/>
</dbReference>
<sequence>MFRFSNIYYEFRRVWKAIKLFFIISGPGIVVMVADNDAGGITTYAATGAKYGYHLIWFLLILVPVAYYVQEMTVRLGAVTKRGHGEAIFAGFGAFWGWFSLIDLMIVNWLTLVTEFIGMTSSLRIFGIPPWLTVLGVCILMGIMVLNGRYWTWEKIAMVFCAVNLIYIPGAFMVQPKVADIIHTGFVPHIPPGGFNNELFFFLMANIGTTIAPWMLFFQQSAVVDKGTKEKDIPWGKLDTLVGAILTVVVAVFIVIVTGTILPGVNIDDAAQASIMLMKTQKYAGTFMAIGLFDAGLLGAICISLASSWAFGEVFGWAHSLNNKIREAPWFYANYFLTLITAGLVVLIPKAPLVLITLFVQVVAVTLLPAALVFLVLLLNNKKTMGEYTNTLWQNVITTIIVVVIVILSTLYGISTLFPNMFK</sequence>
<feature type="transmembrane region" description="Helical" evidence="7">
    <location>
        <begin position="283"/>
        <end position="309"/>
    </location>
</feature>
<keyword evidence="5 7" id="KW-1133">Transmembrane helix</keyword>